<dbReference type="AlphaFoldDB" id="A0A914Q158"/>
<keyword evidence="2" id="KW-0732">Signal</keyword>
<keyword evidence="1" id="KW-0217">Developmental protein</keyword>
<name>A0A914Q158_9BILA</name>
<dbReference type="WBParaSite" id="PDA_v2.g22546.t1">
    <property type="protein sequence ID" value="PDA_v2.g22546.t1"/>
    <property type="gene ID" value="PDA_v2.g22546"/>
</dbReference>
<reference evidence="4" key="1">
    <citation type="submission" date="2022-11" db="UniProtKB">
        <authorList>
            <consortium name="WormBaseParasite"/>
        </authorList>
    </citation>
    <scope>IDENTIFICATION</scope>
</reference>
<dbReference type="PANTHER" id="PTHR46706">
    <property type="entry name" value="PROTEIN QUA-1-RELATED"/>
    <property type="match status" value="1"/>
</dbReference>
<accession>A0A914Q158</accession>
<keyword evidence="3" id="KW-1185">Reference proteome</keyword>
<feature type="signal peptide" evidence="2">
    <location>
        <begin position="1"/>
        <end position="18"/>
    </location>
</feature>
<feature type="chain" id="PRO_5036765283" evidence="2">
    <location>
        <begin position="19"/>
        <end position="184"/>
    </location>
</feature>
<evidence type="ECO:0000313" key="3">
    <source>
        <dbReference type="Proteomes" id="UP000887578"/>
    </source>
</evidence>
<dbReference type="Proteomes" id="UP000887578">
    <property type="component" value="Unplaced"/>
</dbReference>
<evidence type="ECO:0000256" key="2">
    <source>
        <dbReference type="SAM" id="SignalP"/>
    </source>
</evidence>
<proteinExistence type="predicted"/>
<evidence type="ECO:0000256" key="1">
    <source>
        <dbReference type="ARBA" id="ARBA00022473"/>
    </source>
</evidence>
<dbReference type="InterPro" id="IPR052140">
    <property type="entry name" value="Dev_Signal_Hedgehog-like"/>
</dbReference>
<evidence type="ECO:0000313" key="4">
    <source>
        <dbReference type="WBParaSite" id="PDA_v2.g22546.t1"/>
    </source>
</evidence>
<protein>
    <submittedName>
        <fullName evidence="4">Uncharacterized protein</fullName>
    </submittedName>
</protein>
<dbReference type="PANTHER" id="PTHR46706:SF12">
    <property type="entry name" value="PROTEIN QUA-1-RELATED"/>
    <property type="match status" value="1"/>
</dbReference>
<sequence length="184" mass="20113">MRALSLITFCSLTSFAFASYCGQSGIPFSFEALANGQPILGCARPSCFGWNADGKRSADAAQFYKIGKQSDGFLRTTDTQGPIVKNATYFRPQFSICDRSYVSEQCAVNQWVGGISPLPKIIPGSIFKVMCCSYTKLMESSDQGIAEIKGGETVVGGEIHGEDGRQHSFEYISNIQRRFNQNGE</sequence>
<organism evidence="3 4">
    <name type="scientific">Panagrolaimus davidi</name>
    <dbReference type="NCBI Taxonomy" id="227884"/>
    <lineage>
        <taxon>Eukaryota</taxon>
        <taxon>Metazoa</taxon>
        <taxon>Ecdysozoa</taxon>
        <taxon>Nematoda</taxon>
        <taxon>Chromadorea</taxon>
        <taxon>Rhabditida</taxon>
        <taxon>Tylenchina</taxon>
        <taxon>Panagrolaimomorpha</taxon>
        <taxon>Panagrolaimoidea</taxon>
        <taxon>Panagrolaimidae</taxon>
        <taxon>Panagrolaimus</taxon>
    </lineage>
</organism>